<sequence>MWPKAYEDRSYLEFFTQSGIARWNMQISAPGADLWFDGEPCHVNELRKLSKGMNILNYTRKAFVKEDSVEGLSTTRSQIRKVNNWFGELSDL</sequence>
<accession>A0A8X6KA88</accession>
<proteinExistence type="predicted"/>
<organism evidence="1 2">
    <name type="scientific">Trichonephila inaurata madagascariensis</name>
    <dbReference type="NCBI Taxonomy" id="2747483"/>
    <lineage>
        <taxon>Eukaryota</taxon>
        <taxon>Metazoa</taxon>
        <taxon>Ecdysozoa</taxon>
        <taxon>Arthropoda</taxon>
        <taxon>Chelicerata</taxon>
        <taxon>Arachnida</taxon>
        <taxon>Araneae</taxon>
        <taxon>Araneomorphae</taxon>
        <taxon>Entelegynae</taxon>
        <taxon>Araneoidea</taxon>
        <taxon>Nephilidae</taxon>
        <taxon>Trichonephila</taxon>
        <taxon>Trichonephila inaurata</taxon>
    </lineage>
</organism>
<dbReference type="AlphaFoldDB" id="A0A8X6KA88"/>
<reference evidence="1" key="1">
    <citation type="submission" date="2020-08" db="EMBL/GenBank/DDBJ databases">
        <title>Multicomponent nature underlies the extraordinary mechanical properties of spider dragline silk.</title>
        <authorList>
            <person name="Kono N."/>
            <person name="Nakamura H."/>
            <person name="Mori M."/>
            <person name="Yoshida Y."/>
            <person name="Ohtoshi R."/>
            <person name="Malay A.D."/>
            <person name="Moran D.A.P."/>
            <person name="Tomita M."/>
            <person name="Numata K."/>
            <person name="Arakawa K."/>
        </authorList>
    </citation>
    <scope>NUCLEOTIDE SEQUENCE</scope>
</reference>
<protein>
    <submittedName>
        <fullName evidence="1">Uncharacterized protein</fullName>
    </submittedName>
</protein>
<evidence type="ECO:0000313" key="2">
    <source>
        <dbReference type="Proteomes" id="UP000886998"/>
    </source>
</evidence>
<dbReference type="EMBL" id="BMAV01024636">
    <property type="protein sequence ID" value="GFS34786.1"/>
    <property type="molecule type" value="Genomic_DNA"/>
</dbReference>
<name>A0A8X6KA88_9ARAC</name>
<keyword evidence="2" id="KW-1185">Reference proteome</keyword>
<evidence type="ECO:0000313" key="1">
    <source>
        <dbReference type="EMBL" id="GFS34786.1"/>
    </source>
</evidence>
<comment type="caution">
    <text evidence="1">The sequence shown here is derived from an EMBL/GenBank/DDBJ whole genome shotgun (WGS) entry which is preliminary data.</text>
</comment>
<dbReference type="Proteomes" id="UP000886998">
    <property type="component" value="Unassembled WGS sequence"/>
</dbReference>
<gene>
    <name evidence="1" type="ORF">TNIN_328141</name>
</gene>